<sequence>MPLPNFSMVQQPPYDPALELKPQESRHDHNHRVLPLILTHKFHEVNITHAQTNISWKSVLNLLFVYCYTIVDWPAGIPAVGASFNVKSLNADELQALTVPFLKEQMGAAYCAKEDDEGAGVVPLPKSSLFLKDWTTEQCELLKKSDLKMFSIPLIINTHNCPLRLLSKLQTFLSRVPRGVQPPLPLLPSSPPIGESPWHRPMNVGTSHSTRWPSQAASHHSSPPTSSLPAGATPTRYQHAADMRHSRSCSPTPRPQHCPQQSHKHCREYQDGSNDDVPASQGRTHHSVVEYVYREPSCKRHHGYKSDDEDGYLRDHYVHY</sequence>
<feature type="region of interest" description="Disordered" evidence="1">
    <location>
        <begin position="180"/>
        <end position="284"/>
    </location>
</feature>
<dbReference type="AlphaFoldDB" id="A0A0C3CRK2"/>
<feature type="compositionally biased region" description="Low complexity" evidence="1">
    <location>
        <begin position="213"/>
        <end position="230"/>
    </location>
</feature>
<feature type="compositionally biased region" description="Pro residues" evidence="1">
    <location>
        <begin position="180"/>
        <end position="191"/>
    </location>
</feature>
<proteinExistence type="predicted"/>
<accession>A0A0C3CRK2</accession>
<gene>
    <name evidence="2" type="ORF">SCLCIDRAFT_33627</name>
</gene>
<evidence type="ECO:0000313" key="2">
    <source>
        <dbReference type="EMBL" id="KIM51225.1"/>
    </source>
</evidence>
<dbReference type="HOGENOM" id="CLU_869220_0_0_1"/>
<evidence type="ECO:0000313" key="3">
    <source>
        <dbReference type="Proteomes" id="UP000053989"/>
    </source>
</evidence>
<dbReference type="EMBL" id="KN822274">
    <property type="protein sequence ID" value="KIM51225.1"/>
    <property type="molecule type" value="Genomic_DNA"/>
</dbReference>
<dbReference type="Proteomes" id="UP000053989">
    <property type="component" value="Unassembled WGS sequence"/>
</dbReference>
<protein>
    <submittedName>
        <fullName evidence="2">Uncharacterized protein</fullName>
    </submittedName>
</protein>
<name>A0A0C3CRK2_9AGAM</name>
<dbReference type="InParanoid" id="A0A0C3CRK2"/>
<keyword evidence="3" id="KW-1185">Reference proteome</keyword>
<dbReference type="OrthoDB" id="2673524at2759"/>
<evidence type="ECO:0000256" key="1">
    <source>
        <dbReference type="SAM" id="MobiDB-lite"/>
    </source>
</evidence>
<reference evidence="2 3" key="1">
    <citation type="submission" date="2014-04" db="EMBL/GenBank/DDBJ databases">
        <authorList>
            <consortium name="DOE Joint Genome Institute"/>
            <person name="Kuo A."/>
            <person name="Kohler A."/>
            <person name="Nagy L.G."/>
            <person name="Floudas D."/>
            <person name="Copeland A."/>
            <person name="Barry K.W."/>
            <person name="Cichocki N."/>
            <person name="Veneault-Fourrey C."/>
            <person name="LaButti K."/>
            <person name="Lindquist E.A."/>
            <person name="Lipzen A."/>
            <person name="Lundell T."/>
            <person name="Morin E."/>
            <person name="Murat C."/>
            <person name="Sun H."/>
            <person name="Tunlid A."/>
            <person name="Henrissat B."/>
            <person name="Grigoriev I.V."/>
            <person name="Hibbett D.S."/>
            <person name="Martin F."/>
            <person name="Nordberg H.P."/>
            <person name="Cantor M.N."/>
            <person name="Hua S.X."/>
        </authorList>
    </citation>
    <scope>NUCLEOTIDE SEQUENCE [LARGE SCALE GENOMIC DNA]</scope>
    <source>
        <strain evidence="2 3">Foug A</strain>
    </source>
</reference>
<reference evidence="3" key="2">
    <citation type="submission" date="2015-01" db="EMBL/GenBank/DDBJ databases">
        <title>Evolutionary Origins and Diversification of the Mycorrhizal Mutualists.</title>
        <authorList>
            <consortium name="DOE Joint Genome Institute"/>
            <consortium name="Mycorrhizal Genomics Consortium"/>
            <person name="Kohler A."/>
            <person name="Kuo A."/>
            <person name="Nagy L.G."/>
            <person name="Floudas D."/>
            <person name="Copeland A."/>
            <person name="Barry K.W."/>
            <person name="Cichocki N."/>
            <person name="Veneault-Fourrey C."/>
            <person name="LaButti K."/>
            <person name="Lindquist E.A."/>
            <person name="Lipzen A."/>
            <person name="Lundell T."/>
            <person name="Morin E."/>
            <person name="Murat C."/>
            <person name="Riley R."/>
            <person name="Ohm R."/>
            <person name="Sun H."/>
            <person name="Tunlid A."/>
            <person name="Henrissat B."/>
            <person name="Grigoriev I.V."/>
            <person name="Hibbett D.S."/>
            <person name="Martin F."/>
        </authorList>
    </citation>
    <scope>NUCLEOTIDE SEQUENCE [LARGE SCALE GENOMIC DNA]</scope>
    <source>
        <strain evidence="3">Foug A</strain>
    </source>
</reference>
<organism evidence="2 3">
    <name type="scientific">Scleroderma citrinum Foug A</name>
    <dbReference type="NCBI Taxonomy" id="1036808"/>
    <lineage>
        <taxon>Eukaryota</taxon>
        <taxon>Fungi</taxon>
        <taxon>Dikarya</taxon>
        <taxon>Basidiomycota</taxon>
        <taxon>Agaricomycotina</taxon>
        <taxon>Agaricomycetes</taxon>
        <taxon>Agaricomycetidae</taxon>
        <taxon>Boletales</taxon>
        <taxon>Sclerodermatineae</taxon>
        <taxon>Sclerodermataceae</taxon>
        <taxon>Scleroderma</taxon>
    </lineage>
</organism>